<comment type="caution">
    <text evidence="3">The sequence shown here is derived from an EMBL/GenBank/DDBJ whole genome shotgun (WGS) entry which is preliminary data.</text>
</comment>
<dbReference type="EMBL" id="BMPP01000001">
    <property type="protein sequence ID" value="GGK10929.1"/>
    <property type="molecule type" value="Genomic_DNA"/>
</dbReference>
<dbReference type="Proteomes" id="UP000647587">
    <property type="component" value="Unassembled WGS sequence"/>
</dbReference>
<protein>
    <recommendedName>
        <fullName evidence="2">YkoP-like domain-containing protein</fullName>
    </recommendedName>
</protein>
<gene>
    <name evidence="3" type="ORF">GCM10008955_00200</name>
</gene>
<evidence type="ECO:0000259" key="2">
    <source>
        <dbReference type="Pfam" id="PF22790"/>
    </source>
</evidence>
<keyword evidence="4" id="KW-1185">Reference proteome</keyword>
<proteinExistence type="predicted"/>
<reference evidence="4" key="1">
    <citation type="journal article" date="2019" name="Int. J. Syst. Evol. Microbiol.">
        <title>The Global Catalogue of Microorganisms (GCM) 10K type strain sequencing project: providing services to taxonomists for standard genome sequencing and annotation.</title>
        <authorList>
            <consortium name="The Broad Institute Genomics Platform"/>
            <consortium name="The Broad Institute Genome Sequencing Center for Infectious Disease"/>
            <person name="Wu L."/>
            <person name="Ma J."/>
        </authorList>
    </citation>
    <scope>NUCLEOTIDE SEQUENCE [LARGE SCALE GENOMIC DNA]</scope>
    <source>
        <strain evidence="4">JCM 30331</strain>
    </source>
</reference>
<sequence>MNDARGGLNVREALLRAGAFGAWAGGRGGGPEVAVLIPVTSAAGLRLSLDTLAGHDVQATLVVPAGLAQHAPAMLRTATHAGHELAGQGDPARLALLEAVAAQRVTVWDARDLPWSALRSLAKQGVSPLPHPAPQPEPGQTVELRPSDLADRLTALRESGYRPVPLRQLPGLRRARGHDLMFLAYQRLVEDRFTRNSGVIDLIQRADGVMRIAPHDHAPAPLPLAPGTPTAELHLHSPRIVGLASRGALGAYRAYQRSLRDVAQALQTMPQLQQAQAVFAVTLFHAPLAQSGFTLLELPPMRARWYALGFRLIRLMYGTARTPSEGKPKMAWMAREAFLERYGR</sequence>
<evidence type="ECO:0000313" key="3">
    <source>
        <dbReference type="EMBL" id="GGK10929.1"/>
    </source>
</evidence>
<dbReference type="RefSeq" id="WP_189003401.1">
    <property type="nucleotide sequence ID" value="NZ_BMPP01000001.1"/>
</dbReference>
<evidence type="ECO:0000256" key="1">
    <source>
        <dbReference type="SAM" id="MobiDB-lite"/>
    </source>
</evidence>
<dbReference type="InterPro" id="IPR054467">
    <property type="entry name" value="YkoP-like_dom"/>
</dbReference>
<accession>A0ABQ2EIM1</accession>
<dbReference type="Pfam" id="PF22790">
    <property type="entry name" value="YkoP"/>
    <property type="match status" value="1"/>
</dbReference>
<organism evidence="3 4">
    <name type="scientific">Deinococcus malanensis</name>
    <dbReference type="NCBI Taxonomy" id="1706855"/>
    <lineage>
        <taxon>Bacteria</taxon>
        <taxon>Thermotogati</taxon>
        <taxon>Deinococcota</taxon>
        <taxon>Deinococci</taxon>
        <taxon>Deinococcales</taxon>
        <taxon>Deinococcaceae</taxon>
        <taxon>Deinococcus</taxon>
    </lineage>
</organism>
<feature type="domain" description="YkoP-like" evidence="2">
    <location>
        <begin position="227"/>
        <end position="342"/>
    </location>
</feature>
<feature type="region of interest" description="Disordered" evidence="1">
    <location>
        <begin position="125"/>
        <end position="144"/>
    </location>
</feature>
<name>A0ABQ2EIM1_9DEIO</name>
<evidence type="ECO:0000313" key="4">
    <source>
        <dbReference type="Proteomes" id="UP000647587"/>
    </source>
</evidence>